<accession>A0ABW4KFT4</accession>
<evidence type="ECO:0000259" key="1">
    <source>
        <dbReference type="PROSITE" id="PS50206"/>
    </source>
</evidence>
<dbReference type="InterPro" id="IPR001455">
    <property type="entry name" value="TusA-like"/>
</dbReference>
<gene>
    <name evidence="2" type="ORF">ACFSCZ_08105</name>
</gene>
<dbReference type="PANTHER" id="PTHR43031">
    <property type="entry name" value="FAD-DEPENDENT OXIDOREDUCTASE"/>
    <property type="match status" value="1"/>
</dbReference>
<dbReference type="InterPro" id="IPR001763">
    <property type="entry name" value="Rhodanese-like_dom"/>
</dbReference>
<dbReference type="EMBL" id="JBHUEO010000018">
    <property type="protein sequence ID" value="MFD1706717.1"/>
    <property type="molecule type" value="Genomic_DNA"/>
</dbReference>
<dbReference type="Gene3D" id="3.40.250.10">
    <property type="entry name" value="Rhodanese-like domain"/>
    <property type="match status" value="1"/>
</dbReference>
<dbReference type="Pfam" id="PF01206">
    <property type="entry name" value="TusA"/>
    <property type="match status" value="1"/>
</dbReference>
<dbReference type="InterPro" id="IPR036868">
    <property type="entry name" value="TusA-like_sf"/>
</dbReference>
<evidence type="ECO:0000313" key="2">
    <source>
        <dbReference type="EMBL" id="MFD1706717.1"/>
    </source>
</evidence>
<dbReference type="CDD" id="cd00291">
    <property type="entry name" value="SirA_YedF_YeeD"/>
    <property type="match status" value="1"/>
</dbReference>
<proteinExistence type="predicted"/>
<dbReference type="Gene3D" id="3.30.110.40">
    <property type="entry name" value="TusA-like domain"/>
    <property type="match status" value="1"/>
</dbReference>
<comment type="caution">
    <text evidence="2">The sequence shown here is derived from an EMBL/GenBank/DDBJ whole genome shotgun (WGS) entry which is preliminary data.</text>
</comment>
<protein>
    <submittedName>
        <fullName evidence="2">Sulfurtransferase TusA family protein</fullName>
    </submittedName>
</protein>
<dbReference type="PROSITE" id="PS00380">
    <property type="entry name" value="RHODANESE_1"/>
    <property type="match status" value="1"/>
</dbReference>
<sequence length="197" mass="21996">MNNIHADMILDAKGLSCPMPIVRTKKAMKDLEAGKVLEVQATDKGSKADMKAWAESAGHDYLGTLEDGHVLKHYLRKSSDDEMAEKKYPHVVRNEELKRKIESNENIVVVDVREAAEFTFNHIPGAISIPLSELDDGVNEFRKDQEIFVVCRTGNRSSLAAQKLKEKGFDKVFNVIPGMSEWDGKTEGIHQEGGRTS</sequence>
<keyword evidence="3" id="KW-1185">Reference proteome</keyword>
<dbReference type="PROSITE" id="PS50206">
    <property type="entry name" value="RHODANESE_3"/>
    <property type="match status" value="1"/>
</dbReference>
<dbReference type="PROSITE" id="PS01148">
    <property type="entry name" value="UPF0033"/>
    <property type="match status" value="1"/>
</dbReference>
<evidence type="ECO:0000313" key="3">
    <source>
        <dbReference type="Proteomes" id="UP001597301"/>
    </source>
</evidence>
<feature type="domain" description="Rhodanese" evidence="1">
    <location>
        <begin position="103"/>
        <end position="188"/>
    </location>
</feature>
<dbReference type="RefSeq" id="WP_380773366.1">
    <property type="nucleotide sequence ID" value="NZ_JBHUEO010000018.1"/>
</dbReference>
<dbReference type="InterPro" id="IPR036873">
    <property type="entry name" value="Rhodanese-like_dom_sf"/>
</dbReference>
<dbReference type="PANTHER" id="PTHR43031:SF18">
    <property type="entry name" value="RHODANESE-RELATED SULFURTRANSFERASES"/>
    <property type="match status" value="1"/>
</dbReference>
<organism evidence="2 3">
    <name type="scientific">Siminovitchia sediminis</name>
    <dbReference type="NCBI Taxonomy" id="1274353"/>
    <lineage>
        <taxon>Bacteria</taxon>
        <taxon>Bacillati</taxon>
        <taxon>Bacillota</taxon>
        <taxon>Bacilli</taxon>
        <taxon>Bacillales</taxon>
        <taxon>Bacillaceae</taxon>
        <taxon>Siminovitchia</taxon>
    </lineage>
</organism>
<dbReference type="Pfam" id="PF00581">
    <property type="entry name" value="Rhodanese"/>
    <property type="match status" value="1"/>
</dbReference>
<dbReference type="SUPFAM" id="SSF64307">
    <property type="entry name" value="SirA-like"/>
    <property type="match status" value="1"/>
</dbReference>
<dbReference type="SMART" id="SM00450">
    <property type="entry name" value="RHOD"/>
    <property type="match status" value="1"/>
</dbReference>
<dbReference type="SUPFAM" id="SSF52821">
    <property type="entry name" value="Rhodanese/Cell cycle control phosphatase"/>
    <property type="match status" value="1"/>
</dbReference>
<dbReference type="Proteomes" id="UP001597301">
    <property type="component" value="Unassembled WGS sequence"/>
</dbReference>
<dbReference type="CDD" id="cd00158">
    <property type="entry name" value="RHOD"/>
    <property type="match status" value="1"/>
</dbReference>
<dbReference type="InterPro" id="IPR001307">
    <property type="entry name" value="Thiosulphate_STrfase_CS"/>
</dbReference>
<name>A0ABW4KFT4_9BACI</name>
<reference evidence="3" key="1">
    <citation type="journal article" date="2019" name="Int. J. Syst. Evol. Microbiol.">
        <title>The Global Catalogue of Microorganisms (GCM) 10K type strain sequencing project: providing services to taxonomists for standard genome sequencing and annotation.</title>
        <authorList>
            <consortium name="The Broad Institute Genomics Platform"/>
            <consortium name="The Broad Institute Genome Sequencing Center for Infectious Disease"/>
            <person name="Wu L."/>
            <person name="Ma J."/>
        </authorList>
    </citation>
    <scope>NUCLEOTIDE SEQUENCE [LARGE SCALE GENOMIC DNA]</scope>
    <source>
        <strain evidence="3">CGMCC 1.12295</strain>
    </source>
</reference>
<dbReference type="InterPro" id="IPR050229">
    <property type="entry name" value="GlpE_sulfurtransferase"/>
</dbReference>